<dbReference type="SUPFAM" id="SSF50965">
    <property type="entry name" value="Galactose oxidase, central domain"/>
    <property type="match status" value="1"/>
</dbReference>
<dbReference type="InterPro" id="IPR050942">
    <property type="entry name" value="F-box_BR-signaling"/>
</dbReference>
<comment type="caution">
    <text evidence="2">The sequence shown here is derived from an EMBL/GenBank/DDBJ whole genome shotgun (WGS) entry which is preliminary data.</text>
</comment>
<evidence type="ECO:0000313" key="2">
    <source>
        <dbReference type="EMBL" id="KAF3457483.1"/>
    </source>
</evidence>
<dbReference type="EMBL" id="VOIH02000001">
    <property type="protein sequence ID" value="KAF3457483.1"/>
    <property type="molecule type" value="Genomic_DNA"/>
</dbReference>
<dbReference type="Proteomes" id="UP000796880">
    <property type="component" value="Unassembled WGS sequence"/>
</dbReference>
<dbReference type="AlphaFoldDB" id="A0A8K0HTC8"/>
<name>A0A8K0HTC8_9ROSA</name>
<gene>
    <name evidence="2" type="ORF">FNV43_RR02141</name>
</gene>
<organism evidence="2 3">
    <name type="scientific">Rhamnella rubrinervis</name>
    <dbReference type="NCBI Taxonomy" id="2594499"/>
    <lineage>
        <taxon>Eukaryota</taxon>
        <taxon>Viridiplantae</taxon>
        <taxon>Streptophyta</taxon>
        <taxon>Embryophyta</taxon>
        <taxon>Tracheophyta</taxon>
        <taxon>Spermatophyta</taxon>
        <taxon>Magnoliopsida</taxon>
        <taxon>eudicotyledons</taxon>
        <taxon>Gunneridae</taxon>
        <taxon>Pentapetalae</taxon>
        <taxon>rosids</taxon>
        <taxon>fabids</taxon>
        <taxon>Rosales</taxon>
        <taxon>Rhamnaceae</taxon>
        <taxon>rhamnoid group</taxon>
        <taxon>Rhamneae</taxon>
        <taxon>Rhamnella</taxon>
    </lineage>
</organism>
<reference evidence="2" key="1">
    <citation type="submission" date="2020-03" db="EMBL/GenBank/DDBJ databases">
        <title>A high-quality chromosome-level genome assembly of a woody plant with both climbing and erect habits, Rhamnella rubrinervis.</title>
        <authorList>
            <person name="Lu Z."/>
            <person name="Yang Y."/>
            <person name="Zhu X."/>
            <person name="Sun Y."/>
        </authorList>
    </citation>
    <scope>NUCLEOTIDE SEQUENCE</scope>
    <source>
        <strain evidence="2">BYM</strain>
        <tissue evidence="2">Leaf</tissue>
    </source>
</reference>
<evidence type="ECO:0000259" key="1">
    <source>
        <dbReference type="Pfam" id="PF03478"/>
    </source>
</evidence>
<accession>A0A8K0HTC8</accession>
<evidence type="ECO:0000313" key="3">
    <source>
        <dbReference type="Proteomes" id="UP000796880"/>
    </source>
</evidence>
<protein>
    <recommendedName>
        <fullName evidence="1">KIB1-4 beta-propeller domain-containing protein</fullName>
    </recommendedName>
</protein>
<dbReference type="InterPro" id="IPR005174">
    <property type="entry name" value="KIB1-4_b-propeller"/>
</dbReference>
<dbReference type="PANTHER" id="PTHR44259:SF15">
    <property type="entry name" value="F-BOX PROTEIN KIB2-RELATED"/>
    <property type="match status" value="1"/>
</dbReference>
<dbReference type="PANTHER" id="PTHR44259">
    <property type="entry name" value="OS07G0183000 PROTEIN-RELATED"/>
    <property type="match status" value="1"/>
</dbReference>
<dbReference type="InterPro" id="IPR011043">
    <property type="entry name" value="Gal_Oxase/kelch_b-propeller"/>
</dbReference>
<proteinExistence type="predicted"/>
<keyword evidence="3" id="KW-1185">Reference proteome</keyword>
<sequence>MDIVRFKAVCCSWNIAAQSYIASPFYIPPCCSPPLLMLNGQKDCDDHPGSALQFFSVTENRYYKMKNSIFEEIQGYYRCLASSQGWLMVSGRNSDSFCLLNPFSGVKFQLPYHRRLIRSGACQQIALILFDQCSPSKSFCIAALCFPRPVFYMHGDVRWTEFGEKHRKYCRITCHNGLVYALTYTDTLEAWNFRNDFPEKVSDLNVSGTVKLRCFGTYLMESMGELLLVSRIRGGPGFAVYKMDFGRKRWVLVENLGDRALFLSEQECVSISSRNFSEVGENLIYYTGYDGIDWDGIFRVYNYKEKKLVVNIDEIRISLDFGEFPFWVVPNPF</sequence>
<feature type="domain" description="KIB1-4 beta-propeller" evidence="1">
    <location>
        <begin position="54"/>
        <end position="301"/>
    </location>
</feature>
<dbReference type="Pfam" id="PF03478">
    <property type="entry name" value="Beta-prop_KIB1-4"/>
    <property type="match status" value="1"/>
</dbReference>
<dbReference type="OrthoDB" id="1068419at2759"/>